<keyword evidence="2" id="KW-1185">Reference proteome</keyword>
<dbReference type="RefSeq" id="WP_306840071.1">
    <property type="nucleotide sequence ID" value="NZ_JAUSRF010000029.1"/>
</dbReference>
<comment type="caution">
    <text evidence="1">The sequence shown here is derived from an EMBL/GenBank/DDBJ whole genome shotgun (WGS) entry which is preliminary data.</text>
</comment>
<evidence type="ECO:0000313" key="2">
    <source>
        <dbReference type="Proteomes" id="UP001241472"/>
    </source>
</evidence>
<dbReference type="Proteomes" id="UP001241472">
    <property type="component" value="Unassembled WGS sequence"/>
</dbReference>
<protein>
    <submittedName>
        <fullName evidence="1">Uncharacterized protein</fullName>
    </submittedName>
</protein>
<sequence length="75" mass="8768">MTKLLDRAIEVARELPAEMQDELARLMMTFFNGEQDFYVMSPEEEASFKKSLEQAARGEFASDERVEAIWSRFSR</sequence>
<reference evidence="1 2" key="1">
    <citation type="submission" date="2023-07" db="EMBL/GenBank/DDBJ databases">
        <title>Sorghum-associated microbial communities from plants grown in Nebraska, USA.</title>
        <authorList>
            <person name="Schachtman D."/>
        </authorList>
    </citation>
    <scope>NUCLEOTIDE SEQUENCE [LARGE SCALE GENOMIC DNA]</scope>
    <source>
        <strain evidence="1 2">DS1307</strain>
    </source>
</reference>
<organism evidence="1 2">
    <name type="scientific">Neorhizobium huautlense</name>
    <dbReference type="NCBI Taxonomy" id="67774"/>
    <lineage>
        <taxon>Bacteria</taxon>
        <taxon>Pseudomonadati</taxon>
        <taxon>Pseudomonadota</taxon>
        <taxon>Alphaproteobacteria</taxon>
        <taxon>Hyphomicrobiales</taxon>
        <taxon>Rhizobiaceae</taxon>
        <taxon>Rhizobium/Agrobacterium group</taxon>
        <taxon>Neorhizobium</taxon>
    </lineage>
</organism>
<gene>
    <name evidence="1" type="ORF">J2T09_005353</name>
</gene>
<evidence type="ECO:0000313" key="1">
    <source>
        <dbReference type="EMBL" id="MDP9840566.1"/>
    </source>
</evidence>
<dbReference type="EMBL" id="JAUSRF010000029">
    <property type="protein sequence ID" value="MDP9840566.1"/>
    <property type="molecule type" value="Genomic_DNA"/>
</dbReference>
<name>A0ABT9Q1G6_9HYPH</name>
<accession>A0ABT9Q1G6</accession>
<proteinExistence type="predicted"/>